<comment type="caution">
    <text evidence="5">The sequence shown here is derived from an EMBL/GenBank/DDBJ whole genome shotgun (WGS) entry which is preliminary data.</text>
</comment>
<evidence type="ECO:0000259" key="4">
    <source>
        <dbReference type="PROSITE" id="PS51846"/>
    </source>
</evidence>
<dbReference type="PROSITE" id="PS51846">
    <property type="entry name" value="CNNM"/>
    <property type="match status" value="1"/>
</dbReference>
<dbReference type="PANTHER" id="PTHR12064:SF97">
    <property type="entry name" value="METAL TRANSPORTER CNNM-5"/>
    <property type="match status" value="1"/>
</dbReference>
<evidence type="ECO:0000256" key="3">
    <source>
        <dbReference type="SAM" id="Phobius"/>
    </source>
</evidence>
<keyword evidence="2 3" id="KW-0812">Transmembrane</keyword>
<reference evidence="5 6" key="1">
    <citation type="submission" date="2020-02" db="EMBL/GenBank/DDBJ databases">
        <authorList>
            <person name="Ma Q."/>
            <person name="Huang Y."/>
            <person name="Song X."/>
            <person name="Pei D."/>
        </authorList>
    </citation>
    <scope>NUCLEOTIDE SEQUENCE [LARGE SCALE GENOMIC DNA]</scope>
    <source>
        <strain evidence="5">Sxm20200214</strain>
        <tissue evidence="5">Leaf</tissue>
    </source>
</reference>
<evidence type="ECO:0000256" key="1">
    <source>
        <dbReference type="ARBA" id="ARBA00022737"/>
    </source>
</evidence>
<evidence type="ECO:0000256" key="2">
    <source>
        <dbReference type="PROSITE-ProRule" id="PRU01193"/>
    </source>
</evidence>
<dbReference type="GO" id="GO:0010960">
    <property type="term" value="P:magnesium ion homeostasis"/>
    <property type="evidence" value="ECO:0007669"/>
    <property type="project" value="InterPro"/>
</dbReference>
<gene>
    <name evidence="5" type="ORF">Bca52824_028249</name>
</gene>
<dbReference type="Proteomes" id="UP000886595">
    <property type="component" value="Unassembled WGS sequence"/>
</dbReference>
<dbReference type="GO" id="GO:0016020">
    <property type="term" value="C:membrane"/>
    <property type="evidence" value="ECO:0007669"/>
    <property type="project" value="UniProtKB-UniRule"/>
</dbReference>
<keyword evidence="6" id="KW-1185">Reference proteome</keyword>
<proteinExistence type="predicted"/>
<protein>
    <recommendedName>
        <fullName evidence="4">CNNM transmembrane domain-containing protein</fullName>
    </recommendedName>
</protein>
<feature type="domain" description="CNNM transmembrane" evidence="4">
    <location>
        <begin position="1"/>
        <end position="143"/>
    </location>
</feature>
<evidence type="ECO:0000313" key="5">
    <source>
        <dbReference type="EMBL" id="KAG2308501.1"/>
    </source>
</evidence>
<dbReference type="InterPro" id="IPR045095">
    <property type="entry name" value="ACDP"/>
</dbReference>
<dbReference type="Pfam" id="PF01595">
    <property type="entry name" value="CNNM"/>
    <property type="match status" value="1"/>
</dbReference>
<keyword evidence="2 3" id="KW-0472">Membrane</keyword>
<dbReference type="InterPro" id="IPR002550">
    <property type="entry name" value="CNNM"/>
</dbReference>
<keyword evidence="2 3" id="KW-1133">Transmembrane helix</keyword>
<sequence>MSGLTLGLMSLGLVELEILQRSGTPNEKKQASAIFPVVQKQHQLLVTLLLCNAVAMEVIPQAICTRFGLVVGANFVWLVHILMIFCYPIAFPIGKILDLVLGHNDALFRRAQLKLLSPFTAKRLASEVNLRIMRQQSLVEHLI</sequence>
<feature type="transmembrane region" description="Helical" evidence="3">
    <location>
        <begin position="67"/>
        <end position="90"/>
    </location>
</feature>
<dbReference type="AlphaFoldDB" id="A0A8X7VC42"/>
<organism evidence="5 6">
    <name type="scientific">Brassica carinata</name>
    <name type="common">Ethiopian mustard</name>
    <name type="synonym">Abyssinian cabbage</name>
    <dbReference type="NCBI Taxonomy" id="52824"/>
    <lineage>
        <taxon>Eukaryota</taxon>
        <taxon>Viridiplantae</taxon>
        <taxon>Streptophyta</taxon>
        <taxon>Embryophyta</taxon>
        <taxon>Tracheophyta</taxon>
        <taxon>Spermatophyta</taxon>
        <taxon>Magnoliopsida</taxon>
        <taxon>eudicotyledons</taxon>
        <taxon>Gunneridae</taxon>
        <taxon>Pentapetalae</taxon>
        <taxon>rosids</taxon>
        <taxon>malvids</taxon>
        <taxon>Brassicales</taxon>
        <taxon>Brassicaceae</taxon>
        <taxon>Brassiceae</taxon>
        <taxon>Brassica</taxon>
    </lineage>
</organism>
<dbReference type="EMBL" id="JAAMPC010000006">
    <property type="protein sequence ID" value="KAG2308501.1"/>
    <property type="molecule type" value="Genomic_DNA"/>
</dbReference>
<name>A0A8X7VC42_BRACI</name>
<evidence type="ECO:0000313" key="6">
    <source>
        <dbReference type="Proteomes" id="UP000886595"/>
    </source>
</evidence>
<dbReference type="GO" id="GO:0030026">
    <property type="term" value="P:intracellular manganese ion homeostasis"/>
    <property type="evidence" value="ECO:0007669"/>
    <property type="project" value="TreeGrafter"/>
</dbReference>
<keyword evidence="1" id="KW-0677">Repeat</keyword>
<accession>A0A8X7VC42</accession>
<dbReference type="GO" id="GO:0005737">
    <property type="term" value="C:cytoplasm"/>
    <property type="evidence" value="ECO:0007669"/>
    <property type="project" value="TreeGrafter"/>
</dbReference>
<dbReference type="OrthoDB" id="5353557at2759"/>
<dbReference type="PANTHER" id="PTHR12064">
    <property type="entry name" value="METAL TRANSPORTER CNNM"/>
    <property type="match status" value="1"/>
</dbReference>